<dbReference type="Proteomes" id="UP000063308">
    <property type="component" value="Chromosome"/>
</dbReference>
<reference evidence="3 4" key="1">
    <citation type="submission" date="2014-11" db="EMBL/GenBank/DDBJ databases">
        <title>Symbiosis island explosion on the genome of extra-slow-growing strains of soybean bradyrhizobia with massive insertion sequences.</title>
        <authorList>
            <person name="Iida T."/>
            <person name="Minamisawa K."/>
        </authorList>
    </citation>
    <scope>NUCLEOTIDE SEQUENCE [LARGE SCALE GENOMIC DNA]</scope>
    <source>
        <strain evidence="3 4">NK6</strain>
    </source>
</reference>
<dbReference type="InterPro" id="IPR017015">
    <property type="entry name" value="UCP033367_VanZ"/>
</dbReference>
<dbReference type="RefSeq" id="WP_060908500.1">
    <property type="nucleotide sequence ID" value="NZ_JAFCKD010000062.1"/>
</dbReference>
<name>A0A0E4BLB5_9BRAD</name>
<keyword evidence="1" id="KW-1133">Transmembrane helix</keyword>
<dbReference type="AlphaFoldDB" id="A0A0E4BLB5"/>
<dbReference type="Pfam" id="PF04892">
    <property type="entry name" value="VanZ"/>
    <property type="match status" value="1"/>
</dbReference>
<organism evidence="3 4">
    <name type="scientific">Bradyrhizobium diazoefficiens</name>
    <dbReference type="NCBI Taxonomy" id="1355477"/>
    <lineage>
        <taxon>Bacteria</taxon>
        <taxon>Pseudomonadati</taxon>
        <taxon>Pseudomonadota</taxon>
        <taxon>Alphaproteobacteria</taxon>
        <taxon>Hyphomicrobiales</taxon>
        <taxon>Nitrobacteraceae</taxon>
        <taxon>Bradyrhizobium</taxon>
    </lineage>
</organism>
<feature type="transmembrane region" description="Helical" evidence="1">
    <location>
        <begin position="37"/>
        <end position="54"/>
    </location>
</feature>
<keyword evidence="1" id="KW-0472">Membrane</keyword>
<keyword evidence="1" id="KW-0812">Transmembrane</keyword>
<protein>
    <recommendedName>
        <fullName evidence="2">VanZ-like domain-containing protein</fullName>
    </recommendedName>
</protein>
<proteinExistence type="predicted"/>
<feature type="transmembrane region" description="Helical" evidence="1">
    <location>
        <begin position="61"/>
        <end position="81"/>
    </location>
</feature>
<dbReference type="NCBIfam" id="NF037970">
    <property type="entry name" value="vanZ_1"/>
    <property type="match status" value="1"/>
</dbReference>
<evidence type="ECO:0000256" key="1">
    <source>
        <dbReference type="SAM" id="Phobius"/>
    </source>
</evidence>
<evidence type="ECO:0000313" key="4">
    <source>
        <dbReference type="Proteomes" id="UP000063308"/>
    </source>
</evidence>
<feature type="transmembrane region" description="Helical" evidence="1">
    <location>
        <begin position="93"/>
        <end position="114"/>
    </location>
</feature>
<evidence type="ECO:0000259" key="2">
    <source>
        <dbReference type="Pfam" id="PF04892"/>
    </source>
</evidence>
<dbReference type="EMBL" id="AP014685">
    <property type="protein sequence ID" value="BAR54407.1"/>
    <property type="molecule type" value="Genomic_DNA"/>
</dbReference>
<feature type="domain" description="VanZ-like" evidence="2">
    <location>
        <begin position="40"/>
        <end position="103"/>
    </location>
</feature>
<accession>A0A0E4BLB5</accession>
<gene>
    <name evidence="3" type="ORF">NK6_1222</name>
</gene>
<dbReference type="PIRSF" id="PIRSF033367">
    <property type="entry name" value="UCP033367_VanZ"/>
    <property type="match status" value="1"/>
</dbReference>
<dbReference type="InterPro" id="IPR006976">
    <property type="entry name" value="VanZ-like"/>
</dbReference>
<sequence length="125" mass="13480">MVTALLRLIAWLLAAAVTVVTLGPQDVRPHPFLGQQGDHALAFLLIGIVFGFAYPQRRLTASALAVALIGLLEIMQLWVPGRHARFEDFMVDALSACVGFALSAAAGWMMAQLGQDPDAVTRQRP</sequence>
<evidence type="ECO:0000313" key="3">
    <source>
        <dbReference type="EMBL" id="BAR54407.1"/>
    </source>
</evidence>